<dbReference type="SFLD" id="SFLDS00029">
    <property type="entry name" value="Radical_SAM"/>
    <property type="match status" value="1"/>
</dbReference>
<dbReference type="InterPro" id="IPR007197">
    <property type="entry name" value="rSAM"/>
</dbReference>
<evidence type="ECO:0000313" key="6">
    <source>
        <dbReference type="EMBL" id="MSV25036.1"/>
    </source>
</evidence>
<dbReference type="AlphaFoldDB" id="A0A6I2V0H1"/>
<keyword evidence="1" id="KW-0949">S-adenosyl-L-methionine</keyword>
<proteinExistence type="predicted"/>
<dbReference type="Pfam" id="PF04055">
    <property type="entry name" value="Radical_SAM"/>
    <property type="match status" value="1"/>
</dbReference>
<evidence type="ECO:0000313" key="7">
    <source>
        <dbReference type="Proteomes" id="UP000430222"/>
    </source>
</evidence>
<evidence type="ECO:0000256" key="1">
    <source>
        <dbReference type="ARBA" id="ARBA00022691"/>
    </source>
</evidence>
<dbReference type="GO" id="GO:0003824">
    <property type="term" value="F:catalytic activity"/>
    <property type="evidence" value="ECO:0007669"/>
    <property type="project" value="InterPro"/>
</dbReference>
<evidence type="ECO:0000259" key="5">
    <source>
        <dbReference type="Pfam" id="PF04055"/>
    </source>
</evidence>
<keyword evidence="2" id="KW-0479">Metal-binding</keyword>
<accession>A0A6I2V0H1</accession>
<gene>
    <name evidence="6" type="ORF">FYJ78_07535</name>
</gene>
<dbReference type="GO" id="GO:0046872">
    <property type="term" value="F:metal ion binding"/>
    <property type="evidence" value="ECO:0007669"/>
    <property type="project" value="UniProtKB-KW"/>
</dbReference>
<keyword evidence="4" id="KW-0411">Iron-sulfur</keyword>
<dbReference type="CDD" id="cd21109">
    <property type="entry name" value="SPASM"/>
    <property type="match status" value="1"/>
</dbReference>
<dbReference type="EMBL" id="VUNL01000007">
    <property type="protein sequence ID" value="MSV25036.1"/>
    <property type="molecule type" value="Genomic_DNA"/>
</dbReference>
<protein>
    <submittedName>
        <fullName evidence="6">Radical SAM protein</fullName>
    </submittedName>
</protein>
<dbReference type="PANTHER" id="PTHR11228">
    <property type="entry name" value="RADICAL SAM DOMAIN PROTEIN"/>
    <property type="match status" value="1"/>
</dbReference>
<dbReference type="Gene3D" id="3.20.20.70">
    <property type="entry name" value="Aldolase class I"/>
    <property type="match status" value="1"/>
</dbReference>
<keyword evidence="7" id="KW-1185">Reference proteome</keyword>
<dbReference type="PANTHER" id="PTHR11228:SF7">
    <property type="entry name" value="PQQA PEPTIDE CYCLASE"/>
    <property type="match status" value="1"/>
</dbReference>
<evidence type="ECO:0000256" key="4">
    <source>
        <dbReference type="ARBA" id="ARBA00023014"/>
    </source>
</evidence>
<name>A0A6I2V0H1_9FIRM</name>
<dbReference type="SFLD" id="SFLDG01067">
    <property type="entry name" value="SPASM/twitch_domain_containing"/>
    <property type="match status" value="1"/>
</dbReference>
<dbReference type="SUPFAM" id="SSF102114">
    <property type="entry name" value="Radical SAM enzymes"/>
    <property type="match status" value="1"/>
</dbReference>
<sequence length="577" mass="67165">MMERNNLMRIAFYGANRVAKDFYYVLKDTDMEVSLCFADASEDAAGFAQGTGIETVPVASLPALRANFDMLVVCDFSHEEKEQTLQAMGLAHGKEYQWVEEIFPLFDDVQLNPEEKPMLVWGCGRKGEQFYRWNTAYEVEAYLDRAPQGEAFYGYPCRKPETVQDWSRYFIVVAVARNEAICDFLEQQGCKRYRDFCTYEDIESLPSTLLRQTILQPEVYDFTCRSMLNHAEIGGRGNVICCCSTFIRNSLGDISEERSFRDCWNSFVHRILCLSNVNRTYSFCLHDMCPLFIGRHETRDYHLSKPYPKMEDAPRTVAVGFDYTCNLKCVTCRKDFRVAKEEDKRQIQSIAEMVRDQVLPGCEFLIMAGDGEVLLSDAYRTVYASEQMKHIRWFRLLTNGLLFTPEKWAELRRYTDAKIMMTVSIDAATPETYANIRRGGMFAVLERNMAYASQLRKIGELSYLRFNFVVQRQNFQEMIPFVEWGKRLGVDELFFTKILNWGTYSREEFRDISMMEENGITPKPELQAVLDQPIMRDPIVDLGTIRYQHDGTDTETVENYYRWELERKVPDLFGEGK</sequence>
<dbReference type="GO" id="GO:0051536">
    <property type="term" value="F:iron-sulfur cluster binding"/>
    <property type="evidence" value="ECO:0007669"/>
    <property type="project" value="UniProtKB-KW"/>
</dbReference>
<feature type="domain" description="Radical SAM core" evidence="5">
    <location>
        <begin position="324"/>
        <end position="455"/>
    </location>
</feature>
<dbReference type="Gene3D" id="3.40.50.720">
    <property type="entry name" value="NAD(P)-binding Rossmann-like Domain"/>
    <property type="match status" value="1"/>
</dbReference>
<dbReference type="Proteomes" id="UP000430222">
    <property type="component" value="Unassembled WGS sequence"/>
</dbReference>
<organism evidence="6 7">
    <name type="scientific">Selenomonas montiformis</name>
    <dbReference type="NCBI Taxonomy" id="2652285"/>
    <lineage>
        <taxon>Bacteria</taxon>
        <taxon>Bacillati</taxon>
        <taxon>Bacillota</taxon>
        <taxon>Negativicutes</taxon>
        <taxon>Selenomonadales</taxon>
        <taxon>Selenomonadaceae</taxon>
        <taxon>Selenomonas</taxon>
    </lineage>
</organism>
<dbReference type="CDD" id="cd01335">
    <property type="entry name" value="Radical_SAM"/>
    <property type="match status" value="1"/>
</dbReference>
<dbReference type="InterPro" id="IPR058240">
    <property type="entry name" value="rSAM_sf"/>
</dbReference>
<dbReference type="InterPro" id="IPR050377">
    <property type="entry name" value="Radical_SAM_PqqE_MftC-like"/>
</dbReference>
<dbReference type="InterPro" id="IPR013785">
    <property type="entry name" value="Aldolase_TIM"/>
</dbReference>
<evidence type="ECO:0000256" key="3">
    <source>
        <dbReference type="ARBA" id="ARBA00023004"/>
    </source>
</evidence>
<evidence type="ECO:0000256" key="2">
    <source>
        <dbReference type="ARBA" id="ARBA00022723"/>
    </source>
</evidence>
<comment type="caution">
    <text evidence="6">The sequence shown here is derived from an EMBL/GenBank/DDBJ whole genome shotgun (WGS) entry which is preliminary data.</text>
</comment>
<reference evidence="6 7" key="1">
    <citation type="submission" date="2019-08" db="EMBL/GenBank/DDBJ databases">
        <title>In-depth cultivation of the pig gut microbiome towards novel bacterial diversity and tailored functional studies.</title>
        <authorList>
            <person name="Wylensek D."/>
            <person name="Hitch T.C.A."/>
            <person name="Clavel T."/>
        </authorList>
    </citation>
    <scope>NUCLEOTIDE SEQUENCE [LARGE SCALE GENOMIC DNA]</scope>
    <source>
        <strain evidence="7">WCA-380-WT-3B3</strain>
    </source>
</reference>
<keyword evidence="3" id="KW-0408">Iron</keyword>